<keyword evidence="8" id="KW-0594">Phospholipid biosynthesis</keyword>
<evidence type="ECO:0000256" key="6">
    <source>
        <dbReference type="ARBA" id="ARBA00023027"/>
    </source>
</evidence>
<evidence type="ECO:0000256" key="7">
    <source>
        <dbReference type="ARBA" id="ARBA00023098"/>
    </source>
</evidence>
<dbReference type="PANTHER" id="PTHR43616">
    <property type="entry name" value="GLYCEROL DEHYDROGENASE"/>
    <property type="match status" value="1"/>
</dbReference>
<protein>
    <submittedName>
        <fullName evidence="10">Glycerol-1-phosphate dehydrogenase</fullName>
        <ecNumber evidence="10">1.1.1.261</ecNumber>
    </submittedName>
</protein>
<dbReference type="PANTHER" id="PTHR43616:SF5">
    <property type="entry name" value="GLYCEROL DEHYDROGENASE 1"/>
    <property type="match status" value="1"/>
</dbReference>
<evidence type="ECO:0000256" key="9">
    <source>
        <dbReference type="ARBA" id="ARBA00023264"/>
    </source>
</evidence>
<organism evidence="10 11">
    <name type="scientific">Neomoorella thermoacetica</name>
    <name type="common">Clostridium thermoaceticum</name>
    <dbReference type="NCBI Taxonomy" id="1525"/>
    <lineage>
        <taxon>Bacteria</taxon>
        <taxon>Bacillati</taxon>
        <taxon>Bacillota</taxon>
        <taxon>Clostridia</taxon>
        <taxon>Neomoorellales</taxon>
        <taxon>Neomoorellaceae</taxon>
        <taxon>Neomoorella</taxon>
    </lineage>
</organism>
<evidence type="ECO:0000256" key="1">
    <source>
        <dbReference type="ARBA" id="ARBA00022490"/>
    </source>
</evidence>
<dbReference type="EC" id="1.1.1.261" evidence="10"/>
<evidence type="ECO:0000256" key="3">
    <source>
        <dbReference type="ARBA" id="ARBA00022723"/>
    </source>
</evidence>
<proteinExistence type="predicted"/>
<keyword evidence="9" id="KW-1208">Phospholipid metabolism</keyword>
<dbReference type="InterPro" id="IPR016205">
    <property type="entry name" value="Glycerol_DH"/>
</dbReference>
<keyword evidence="4" id="KW-0521">NADP</keyword>
<dbReference type="AlphaFoldDB" id="A0A1J5JN56"/>
<dbReference type="CDD" id="cd08175">
    <property type="entry name" value="G1PDH"/>
    <property type="match status" value="1"/>
</dbReference>
<gene>
    <name evidence="10" type="primary">egsA</name>
    <name evidence="10" type="ORF">MOOR_22300</name>
</gene>
<dbReference type="Proteomes" id="UP000182743">
    <property type="component" value="Unassembled WGS sequence"/>
</dbReference>
<evidence type="ECO:0000256" key="2">
    <source>
        <dbReference type="ARBA" id="ARBA00022516"/>
    </source>
</evidence>
<dbReference type="GO" id="GO:0050492">
    <property type="term" value="F:glycerol-1-phosphate dehydrogenase [NAD(P)+] activity"/>
    <property type="evidence" value="ECO:0007669"/>
    <property type="project" value="UniProtKB-EC"/>
</dbReference>
<keyword evidence="3" id="KW-0479">Metal-binding</keyword>
<reference evidence="10 11" key="1">
    <citation type="submission" date="2016-08" db="EMBL/GenBank/DDBJ databases">
        <title>Genome-based comparison of Moorella thermoacetic strains.</title>
        <authorList>
            <person name="Poehlein A."/>
            <person name="Bengelsdorf F.R."/>
            <person name="Esser C."/>
            <person name="Duerre P."/>
            <person name="Daniel R."/>
        </authorList>
    </citation>
    <scope>NUCLEOTIDE SEQUENCE [LARGE SCALE GENOMIC DNA]</scope>
    <source>
        <strain evidence="10 11">DSM 11768</strain>
    </source>
</reference>
<dbReference type="GO" id="GO:0008654">
    <property type="term" value="P:phospholipid biosynthetic process"/>
    <property type="evidence" value="ECO:0007669"/>
    <property type="project" value="UniProtKB-KW"/>
</dbReference>
<dbReference type="GO" id="GO:0046872">
    <property type="term" value="F:metal ion binding"/>
    <property type="evidence" value="ECO:0007669"/>
    <property type="project" value="UniProtKB-KW"/>
</dbReference>
<keyword evidence="1" id="KW-0963">Cytoplasm</keyword>
<keyword evidence="2" id="KW-0444">Lipid biosynthesis</keyword>
<evidence type="ECO:0000256" key="5">
    <source>
        <dbReference type="ARBA" id="ARBA00023002"/>
    </source>
</evidence>
<name>A0A1J5JN56_NEOTH</name>
<evidence type="ECO:0000313" key="11">
    <source>
        <dbReference type="Proteomes" id="UP000182743"/>
    </source>
</evidence>
<dbReference type="EMBL" id="MIHH01000015">
    <property type="protein sequence ID" value="OIQ08155.1"/>
    <property type="molecule type" value="Genomic_DNA"/>
</dbReference>
<keyword evidence="6" id="KW-0520">NAD</keyword>
<dbReference type="Gene3D" id="1.20.1090.10">
    <property type="entry name" value="Dehydroquinate synthase-like - alpha domain"/>
    <property type="match status" value="1"/>
</dbReference>
<dbReference type="SUPFAM" id="SSF56796">
    <property type="entry name" value="Dehydroquinate synthase-like"/>
    <property type="match status" value="1"/>
</dbReference>
<keyword evidence="7" id="KW-0443">Lipid metabolism</keyword>
<accession>A0A1J5JN56</accession>
<evidence type="ECO:0000256" key="8">
    <source>
        <dbReference type="ARBA" id="ARBA00023209"/>
    </source>
</evidence>
<dbReference type="Gene3D" id="3.40.50.1970">
    <property type="match status" value="1"/>
</dbReference>
<dbReference type="Pfam" id="PF13685">
    <property type="entry name" value="Fe-ADH_2"/>
    <property type="match status" value="1"/>
</dbReference>
<evidence type="ECO:0000256" key="4">
    <source>
        <dbReference type="ARBA" id="ARBA00022857"/>
    </source>
</evidence>
<evidence type="ECO:0000313" key="10">
    <source>
        <dbReference type="EMBL" id="OIQ08155.1"/>
    </source>
</evidence>
<dbReference type="InterPro" id="IPR032837">
    <property type="entry name" value="G1PDH"/>
</dbReference>
<keyword evidence="5 10" id="KW-0560">Oxidoreductase</keyword>
<comment type="caution">
    <text evidence="10">The sequence shown here is derived from an EMBL/GenBank/DDBJ whole genome shotgun (WGS) entry which is preliminary data.</text>
</comment>
<sequence>MPIKRVIIKNGALEQLPELLKGLGITTKVLLVADENTYRAAGEVVARLLNGSGFTVRECILRRCNRVIADERALVETLINVESDTKLLIAVGSGTLNDITRYISYKTGKPYAVVATAPSMDGYASSVAALTINGCKRTYEATSPMAIIGDVDILASAPLEMIQAGLGDILGKYTSLADWQLGRFINGESYAVEVERKVRSAVDECVRLAGSNLDSQAIKSLMEALVTSGVAMLEWGSSRPASGSEHHISHFLEMHDTLTGNEGHLHGAKVGIAEIYTTSLYHRVFSLSLDEVKRMMDHRQPETVAAYEQRVRKAYGPLAEEVMQELKGFYLDEQRRAERQKNILKHWENLQAWVKAYVPSPEYIKELLLKTGAPTSFTALGIPETLVRQALHNAKEVRQRYTIFRLMEDIGMVVK</sequence>